<dbReference type="AlphaFoldDB" id="Q5Z416"/>
<reference evidence="1 2" key="3">
    <citation type="journal article" date="2013" name="Rice">
        <title>Improvement of the Oryza sativa Nipponbare reference genome using next generation sequence and optical map data.</title>
        <authorList>
            <person name="Kawahara Y."/>
            <person name="de la Bastide M."/>
            <person name="Hamilton J.P."/>
            <person name="Kanamori H."/>
            <person name="McCombie W.R."/>
            <person name="Ouyang S."/>
            <person name="Schwartz D.C."/>
            <person name="Tanaka T."/>
            <person name="Wu J."/>
            <person name="Zhou S."/>
            <person name="Childs K.L."/>
            <person name="Davidson R.M."/>
            <person name="Lin H."/>
            <person name="Quesada-Ocampo L."/>
            <person name="Vaillancourt B."/>
            <person name="Sakai H."/>
            <person name="Lee S.S."/>
            <person name="Kim J."/>
            <person name="Numa H."/>
            <person name="Itoh T."/>
            <person name="Buell C.R."/>
            <person name="Matsumoto T."/>
        </authorList>
    </citation>
    <scope>NUCLEOTIDE SEQUENCE [LARGE SCALE GENOMIC DNA]</scope>
    <source>
        <strain evidence="2">cv. Nipponbare</strain>
    </source>
</reference>
<reference evidence="1 2" key="2">
    <citation type="journal article" date="2013" name="Plant Cell Physiol.">
        <title>Rice Annotation Project Database (RAP-DB): an integrative and interactive database for rice genomics.</title>
        <authorList>
            <person name="Sakai H."/>
            <person name="Lee S.S."/>
            <person name="Tanaka T."/>
            <person name="Numa H."/>
            <person name="Kim J."/>
            <person name="Kawahara Y."/>
            <person name="Wakimoto H."/>
            <person name="Yang C.C."/>
            <person name="Iwamoto M."/>
            <person name="Abe T."/>
            <person name="Yamada Y."/>
            <person name="Muto A."/>
            <person name="Inokuchi H."/>
            <person name="Ikemura T."/>
            <person name="Matsumoto T."/>
            <person name="Sasaki T."/>
            <person name="Itoh T."/>
        </authorList>
    </citation>
    <scope>NUCLEOTIDE SEQUENCE [LARGE SCALE GENOMIC DNA]</scope>
    <source>
        <strain evidence="2">cv. Nipponbare</strain>
    </source>
</reference>
<gene>
    <name evidence="1" type="ordered locus">Os06g0730701</name>
    <name evidence="1" type="ORF">OSNPB_060730701</name>
</gene>
<dbReference type="EMBL" id="AP014962">
    <property type="protein sequence ID" value="BAS99648.1"/>
    <property type="molecule type" value="Genomic_DNA"/>
</dbReference>
<dbReference type="Proteomes" id="UP000059680">
    <property type="component" value="Chromosome 6"/>
</dbReference>
<sequence>MMVAASSLVGFARRWPRGRCNHDPRVVAATEEVARHFTNPRCSDLGDPALYSNRSIALALVHHNSKVLVNAEKTIELKPD</sequence>
<reference evidence="2" key="1">
    <citation type="journal article" date="2005" name="Nature">
        <title>The map-based sequence of the rice genome.</title>
        <authorList>
            <consortium name="International rice genome sequencing project (IRGSP)"/>
            <person name="Matsumoto T."/>
            <person name="Wu J."/>
            <person name="Kanamori H."/>
            <person name="Katayose Y."/>
            <person name="Fujisawa M."/>
            <person name="Namiki N."/>
            <person name="Mizuno H."/>
            <person name="Yamamoto K."/>
            <person name="Antonio B.A."/>
            <person name="Baba T."/>
            <person name="Sakata K."/>
            <person name="Nagamura Y."/>
            <person name="Aoki H."/>
            <person name="Arikawa K."/>
            <person name="Arita K."/>
            <person name="Bito T."/>
            <person name="Chiden Y."/>
            <person name="Fujitsuka N."/>
            <person name="Fukunaka R."/>
            <person name="Hamada M."/>
            <person name="Harada C."/>
            <person name="Hayashi A."/>
            <person name="Hijishita S."/>
            <person name="Honda M."/>
            <person name="Hosokawa S."/>
            <person name="Ichikawa Y."/>
            <person name="Idonuma A."/>
            <person name="Iijima M."/>
            <person name="Ikeda M."/>
            <person name="Ikeno M."/>
            <person name="Ito K."/>
            <person name="Ito S."/>
            <person name="Ito T."/>
            <person name="Ito Y."/>
            <person name="Ito Y."/>
            <person name="Iwabuchi A."/>
            <person name="Kamiya K."/>
            <person name="Karasawa W."/>
            <person name="Kurita K."/>
            <person name="Katagiri S."/>
            <person name="Kikuta A."/>
            <person name="Kobayashi H."/>
            <person name="Kobayashi N."/>
            <person name="Machita K."/>
            <person name="Maehara T."/>
            <person name="Masukawa M."/>
            <person name="Mizubayashi T."/>
            <person name="Mukai Y."/>
            <person name="Nagasaki H."/>
            <person name="Nagata Y."/>
            <person name="Naito S."/>
            <person name="Nakashima M."/>
            <person name="Nakama Y."/>
            <person name="Nakamichi Y."/>
            <person name="Nakamura M."/>
            <person name="Meguro A."/>
            <person name="Negishi M."/>
            <person name="Ohta I."/>
            <person name="Ohta T."/>
            <person name="Okamoto M."/>
            <person name="Ono N."/>
            <person name="Saji S."/>
            <person name="Sakaguchi M."/>
            <person name="Sakai K."/>
            <person name="Shibata M."/>
            <person name="Shimokawa T."/>
            <person name="Song J."/>
            <person name="Takazaki Y."/>
            <person name="Terasawa K."/>
            <person name="Tsugane M."/>
            <person name="Tsuji K."/>
            <person name="Ueda S."/>
            <person name="Waki K."/>
            <person name="Yamagata H."/>
            <person name="Yamamoto M."/>
            <person name="Yamamoto S."/>
            <person name="Yamane H."/>
            <person name="Yoshiki S."/>
            <person name="Yoshihara R."/>
            <person name="Yukawa K."/>
            <person name="Zhong H."/>
            <person name="Yano M."/>
            <person name="Yuan Q."/>
            <person name="Ouyang S."/>
            <person name="Liu J."/>
            <person name="Jones K.M."/>
            <person name="Gansberger K."/>
            <person name="Moffat K."/>
            <person name="Hill J."/>
            <person name="Bera J."/>
            <person name="Fadrosh D."/>
            <person name="Jin S."/>
            <person name="Johri S."/>
            <person name="Kim M."/>
            <person name="Overton L."/>
            <person name="Reardon M."/>
            <person name="Tsitrin T."/>
            <person name="Vuong H."/>
            <person name="Weaver B."/>
            <person name="Ciecko A."/>
            <person name="Tallon L."/>
            <person name="Jackson J."/>
            <person name="Pai G."/>
            <person name="Aken S.V."/>
            <person name="Utterback T."/>
            <person name="Reidmuller S."/>
            <person name="Feldblyum T."/>
            <person name="Hsiao J."/>
            <person name="Zismann V."/>
            <person name="Iobst S."/>
            <person name="de Vazeille A.R."/>
            <person name="Buell C.R."/>
            <person name="Ying K."/>
            <person name="Li Y."/>
            <person name="Lu T."/>
            <person name="Huang Y."/>
            <person name="Zhao Q."/>
            <person name="Feng Q."/>
            <person name="Zhang L."/>
            <person name="Zhu J."/>
            <person name="Weng Q."/>
            <person name="Mu J."/>
            <person name="Lu Y."/>
            <person name="Fan D."/>
            <person name="Liu Y."/>
            <person name="Guan J."/>
            <person name="Zhang Y."/>
            <person name="Yu S."/>
            <person name="Liu X."/>
            <person name="Zhang Y."/>
            <person name="Hong G."/>
            <person name="Han B."/>
            <person name="Choisne N."/>
            <person name="Demange N."/>
            <person name="Orjeda G."/>
            <person name="Samain S."/>
            <person name="Cattolico L."/>
            <person name="Pelletier E."/>
            <person name="Couloux A."/>
            <person name="Segurens B."/>
            <person name="Wincker P."/>
            <person name="D'Hont A."/>
            <person name="Scarpelli C."/>
            <person name="Weissenbach J."/>
            <person name="Salanoubat M."/>
            <person name="Quetier F."/>
            <person name="Yu Y."/>
            <person name="Kim H.R."/>
            <person name="Rambo T."/>
            <person name="Currie J."/>
            <person name="Collura K."/>
            <person name="Luo M."/>
            <person name="Yang T."/>
            <person name="Ammiraju J.S.S."/>
            <person name="Engler F."/>
            <person name="Soderlund C."/>
            <person name="Wing R.A."/>
            <person name="Palmer L.E."/>
            <person name="de la Bastide M."/>
            <person name="Spiegel L."/>
            <person name="Nascimento L."/>
            <person name="Zutavern T."/>
            <person name="O'Shaughnessy A."/>
            <person name="Dike S."/>
            <person name="Dedhia N."/>
            <person name="Preston R."/>
            <person name="Balija V."/>
            <person name="McCombie W.R."/>
            <person name="Chow T."/>
            <person name="Chen H."/>
            <person name="Chung M."/>
            <person name="Chen C."/>
            <person name="Shaw J."/>
            <person name="Wu H."/>
            <person name="Hsiao K."/>
            <person name="Chao Y."/>
            <person name="Chu M."/>
            <person name="Cheng C."/>
            <person name="Hour A."/>
            <person name="Lee P."/>
            <person name="Lin S."/>
            <person name="Lin Y."/>
            <person name="Liou J."/>
            <person name="Liu S."/>
            <person name="Hsing Y."/>
            <person name="Raghuvanshi S."/>
            <person name="Mohanty A."/>
            <person name="Bharti A.K."/>
            <person name="Gaur A."/>
            <person name="Gupta V."/>
            <person name="Kumar D."/>
            <person name="Ravi V."/>
            <person name="Vij S."/>
            <person name="Kapur A."/>
            <person name="Khurana P."/>
            <person name="Khurana P."/>
            <person name="Khurana J.P."/>
            <person name="Tyagi A.K."/>
            <person name="Gaikwad K."/>
            <person name="Singh A."/>
            <person name="Dalal V."/>
            <person name="Srivastava S."/>
            <person name="Dixit A."/>
            <person name="Pal A.K."/>
            <person name="Ghazi I.A."/>
            <person name="Yadav M."/>
            <person name="Pandit A."/>
            <person name="Bhargava A."/>
            <person name="Sureshbabu K."/>
            <person name="Batra K."/>
            <person name="Sharma T.R."/>
            <person name="Mohapatra T."/>
            <person name="Singh N.K."/>
            <person name="Messing J."/>
            <person name="Nelson A.B."/>
            <person name="Fuks G."/>
            <person name="Kavchok S."/>
            <person name="Keizer G."/>
            <person name="Linton E."/>
            <person name="Llaca V."/>
            <person name="Song R."/>
            <person name="Tanyolac B."/>
            <person name="Young S."/>
            <person name="Ho-Il K."/>
            <person name="Hahn J.H."/>
            <person name="Sangsakoo G."/>
            <person name="Vanavichit A."/>
            <person name="de Mattos Luiz.A.T."/>
            <person name="Zimmer P.D."/>
            <person name="Malone G."/>
            <person name="Dellagostin O."/>
            <person name="de Oliveira A.C."/>
            <person name="Bevan M."/>
            <person name="Bancroft I."/>
            <person name="Minx P."/>
            <person name="Cordum H."/>
            <person name="Wilson R."/>
            <person name="Cheng Z."/>
            <person name="Jin W."/>
            <person name="Jiang J."/>
            <person name="Leong S.A."/>
            <person name="Iwama H."/>
            <person name="Gojobori T."/>
            <person name="Itoh T."/>
            <person name="Niimura Y."/>
            <person name="Fujii Y."/>
            <person name="Habara T."/>
            <person name="Sakai H."/>
            <person name="Sato Y."/>
            <person name="Wilson G."/>
            <person name="Kumar K."/>
            <person name="McCouch S."/>
            <person name="Juretic N."/>
            <person name="Hoen D."/>
            <person name="Wright S."/>
            <person name="Bruskiewich R."/>
            <person name="Bureau T."/>
            <person name="Miyao A."/>
            <person name="Hirochika H."/>
            <person name="Nishikawa T."/>
            <person name="Kadowaki K."/>
            <person name="Sugiura M."/>
            <person name="Burr B."/>
            <person name="Sasaki T."/>
        </authorList>
    </citation>
    <scope>NUCLEOTIDE SEQUENCE [LARGE SCALE GENOMIC DNA]</scope>
    <source>
        <strain evidence="2">cv. Nipponbare</strain>
    </source>
</reference>
<evidence type="ECO:0000313" key="2">
    <source>
        <dbReference type="Proteomes" id="UP000059680"/>
    </source>
</evidence>
<organism evidence="1 2">
    <name type="scientific">Oryza sativa subsp. japonica</name>
    <name type="common">Rice</name>
    <dbReference type="NCBI Taxonomy" id="39947"/>
    <lineage>
        <taxon>Eukaryota</taxon>
        <taxon>Viridiplantae</taxon>
        <taxon>Streptophyta</taxon>
        <taxon>Embryophyta</taxon>
        <taxon>Tracheophyta</taxon>
        <taxon>Spermatophyta</taxon>
        <taxon>Magnoliopsida</taxon>
        <taxon>Liliopsida</taxon>
        <taxon>Poales</taxon>
        <taxon>Poaceae</taxon>
        <taxon>BOP clade</taxon>
        <taxon>Oryzoideae</taxon>
        <taxon>Oryzeae</taxon>
        <taxon>Oryzinae</taxon>
        <taxon>Oryza</taxon>
        <taxon>Oryza sativa</taxon>
    </lineage>
</organism>
<proteinExistence type="predicted"/>
<keyword evidence="2" id="KW-1185">Reference proteome</keyword>
<accession>Q5Z416</accession>
<evidence type="ECO:0000313" key="1">
    <source>
        <dbReference type="EMBL" id="BAS99648.1"/>
    </source>
</evidence>
<dbReference type="InParanoid" id="Q5Z416"/>
<name>Q5Z416_ORYSJ</name>
<dbReference type="PaxDb" id="39947-Q5Z416"/>
<protein>
    <submittedName>
        <fullName evidence="1">Os06g0730701 protein</fullName>
    </submittedName>
</protein>